<feature type="transmembrane region" description="Helical" evidence="1">
    <location>
        <begin position="445"/>
        <end position="472"/>
    </location>
</feature>
<feature type="transmembrane region" description="Helical" evidence="1">
    <location>
        <begin position="171"/>
        <end position="192"/>
    </location>
</feature>
<dbReference type="Pfam" id="PF10326">
    <property type="entry name" value="7TM_GPCR_Str"/>
    <property type="match status" value="1"/>
</dbReference>
<dbReference type="InterPro" id="IPR019428">
    <property type="entry name" value="7TM_GPCR_serpentine_rcpt_Str"/>
</dbReference>
<reference evidence="2 3" key="1">
    <citation type="journal article" date="2003" name="PLoS Biol.">
        <title>The genome sequence of Caenorhabditis briggsae: a platform for comparative genomics.</title>
        <authorList>
            <person name="Stein L.D."/>
            <person name="Bao Z."/>
            <person name="Blasiar D."/>
            <person name="Blumenthal T."/>
            <person name="Brent M.R."/>
            <person name="Chen N."/>
            <person name="Chinwalla A."/>
            <person name="Clarke L."/>
            <person name="Clee C."/>
            <person name="Coghlan A."/>
            <person name="Coulson A."/>
            <person name="D'Eustachio P."/>
            <person name="Fitch D.H."/>
            <person name="Fulton L.A."/>
            <person name="Fulton R.E."/>
            <person name="Griffiths-Jones S."/>
            <person name="Harris T.W."/>
            <person name="Hillier L.W."/>
            <person name="Kamath R."/>
            <person name="Kuwabara P.E."/>
            <person name="Mardis E.R."/>
            <person name="Marra M.A."/>
            <person name="Miner T.L."/>
            <person name="Minx P."/>
            <person name="Mullikin J.C."/>
            <person name="Plumb R.W."/>
            <person name="Rogers J."/>
            <person name="Schein J.E."/>
            <person name="Sohrmann M."/>
            <person name="Spieth J."/>
            <person name="Stajich J.E."/>
            <person name="Wei C."/>
            <person name="Willey D."/>
            <person name="Wilson R.K."/>
            <person name="Durbin R."/>
            <person name="Waterston R.H."/>
        </authorList>
    </citation>
    <scope>NUCLEOTIDE SEQUENCE [LARGE SCALE GENOMIC DNA]</scope>
    <source>
        <strain evidence="2 3">AF16</strain>
    </source>
</reference>
<dbReference type="PANTHER" id="PTHR47758">
    <property type="entry name" value="SERPENTINE RECEPTOR, CLASS M-RELATED"/>
    <property type="match status" value="1"/>
</dbReference>
<keyword evidence="1" id="KW-0472">Membrane</keyword>
<dbReference type="HOGENOM" id="CLU_400227_0_0_1"/>
<keyword evidence="1" id="KW-0812">Transmembrane</keyword>
<dbReference type="PANTHER" id="PTHR47758:SF4">
    <property type="entry name" value="SERPENTINE RECEPTOR, CLASS M"/>
    <property type="match status" value="1"/>
</dbReference>
<feature type="transmembrane region" description="Helical" evidence="1">
    <location>
        <begin position="316"/>
        <end position="339"/>
    </location>
</feature>
<dbReference type="eggNOG" id="ENOG502TFWT">
    <property type="taxonomic scope" value="Eukaryota"/>
</dbReference>
<organism evidence="2 3">
    <name type="scientific">Caenorhabditis briggsae</name>
    <dbReference type="NCBI Taxonomy" id="6238"/>
    <lineage>
        <taxon>Eukaryota</taxon>
        <taxon>Metazoa</taxon>
        <taxon>Ecdysozoa</taxon>
        <taxon>Nematoda</taxon>
        <taxon>Chromadorea</taxon>
        <taxon>Rhabditida</taxon>
        <taxon>Rhabditina</taxon>
        <taxon>Rhabditomorpha</taxon>
        <taxon>Rhabditoidea</taxon>
        <taxon>Rhabditidae</taxon>
        <taxon>Peloderinae</taxon>
        <taxon>Caenorhabditis</taxon>
    </lineage>
</organism>
<feature type="transmembrane region" description="Helical" evidence="1">
    <location>
        <begin position="596"/>
        <end position="617"/>
    </location>
</feature>
<evidence type="ECO:0000313" key="3">
    <source>
        <dbReference type="Proteomes" id="UP000008549"/>
    </source>
</evidence>
<feature type="transmembrane region" description="Helical" evidence="1">
    <location>
        <begin position="74"/>
        <end position="90"/>
    </location>
</feature>
<dbReference type="EMBL" id="HE601135">
    <property type="protein sequence ID" value="CAP25303.2"/>
    <property type="molecule type" value="Genomic_DNA"/>
</dbReference>
<accession>A8WY43</accession>
<dbReference type="Proteomes" id="UP000008549">
    <property type="component" value="Unassembled WGS sequence"/>
</dbReference>
<feature type="transmembrane region" description="Helical" evidence="1">
    <location>
        <begin position="366"/>
        <end position="388"/>
    </location>
</feature>
<feature type="transmembrane region" description="Helical" evidence="1">
    <location>
        <begin position="545"/>
        <end position="567"/>
    </location>
</feature>
<dbReference type="STRING" id="6238.A8WY43"/>
<feature type="transmembrane region" description="Helical" evidence="1">
    <location>
        <begin position="400"/>
        <end position="425"/>
    </location>
</feature>
<protein>
    <submittedName>
        <fullName evidence="2">Protein CBR-SRM-4</fullName>
    </submittedName>
</protein>
<evidence type="ECO:0000313" key="2">
    <source>
        <dbReference type="EMBL" id="CAP25303.2"/>
    </source>
</evidence>
<dbReference type="AlphaFoldDB" id="A8WY43"/>
<dbReference type="WormBase" id="CBG04635">
    <property type="protein sequence ID" value="CBP42319"/>
    <property type="gene ID" value="WBGene00027272"/>
    <property type="gene designation" value="Cbr-srm-4"/>
</dbReference>
<gene>
    <name evidence="4" type="primary">srm-4</name>
    <name evidence="2" type="synonym">Cbr-srm-4</name>
    <name evidence="4" type="ORF">CBG04635</name>
    <name evidence="2" type="ORF">CBG_04635</name>
</gene>
<name>A8WY43_CAEBR</name>
<keyword evidence="1" id="KW-1133">Transmembrane helix</keyword>
<proteinExistence type="predicted"/>
<dbReference type="OMA" id="FMKEYRS"/>
<reference evidence="2 3" key="2">
    <citation type="journal article" date="2011" name="PLoS Genet.">
        <title>Caenorhabditis briggsae recombinant inbred line genotypes reveal inter-strain incompatibility and the evolution of recombination.</title>
        <authorList>
            <person name="Ross J.A."/>
            <person name="Koboldt D.C."/>
            <person name="Staisch J.E."/>
            <person name="Chamberlin H.M."/>
            <person name="Gupta B.P."/>
            <person name="Miller R.D."/>
            <person name="Baird S.E."/>
            <person name="Haag E.S."/>
        </authorList>
    </citation>
    <scope>NUCLEOTIDE SEQUENCE [LARGE SCALE GENOMIC DNA]</scope>
    <source>
        <strain evidence="2 3">AF16</strain>
    </source>
</reference>
<dbReference type="FunCoup" id="A8WY43">
    <property type="interactions" value="3"/>
</dbReference>
<feature type="transmembrane region" description="Helical" evidence="1">
    <location>
        <begin position="484"/>
        <end position="510"/>
    </location>
</feature>
<sequence length="688" mass="76923">MVSTSSAPPDNQSSDQIGPPAELAPVIARYHFYNDLIAGLLSLTLNFLLVFIIAKRGFSASKLFKKVMGLSKCFEILFSASYIMTAPVSYGPSDFLKTAPQVFTSIHIKPSFSALMIVNTGWQFNFMCSILFLSAALVLLTQQILLAPWLYFFRYAQVCRKDGVKCTDICLIIFINLTFQLFTSVCLCYASVPTDDDIGFFGSVTMNFTGVETAFLLLSYSKKILTTPEKISQIVSIISAFGYLASLILSVVIMIFCSIKINMKVRETKNTSNNLLVLQKKMNRVLLTQFFCPLIFIQVPFYYSVLGPIVGLSQGLLTDLLPLLFSWSPAINTLFIFILNFEIRNALVELNGPSVEVATTTASLAWWNNIVACVLCLSMSLIATYILVNSKMIQSYLKVTYVFFKTIDIAFSVMFVISCPMFVAIETDSNFNGLMIVNAGIQLPFLLSMLCLMLSIILLTQLIFISPITYFIRYLQICRKGIHLPHVISIITLNIFLLVLSSGVLCYSSYTTINDVIVLSGIAVNYVGHETVFLVLSYDKIETEFTAYISSFTYLLILIFSVVLMSFSHLKINSKINSNLNMSENLKKMQNRANQILTSQFIITLIFVQLPFFYSVLGPMVAASQKLATYLLSILFVWGPVANTASLFILKTDVRQKFFGGCRQETESTVINVADRSAMKSDMKLRST</sequence>
<feature type="transmembrane region" description="Helical" evidence="1">
    <location>
        <begin position="124"/>
        <end position="151"/>
    </location>
</feature>
<evidence type="ECO:0000256" key="1">
    <source>
        <dbReference type="SAM" id="Phobius"/>
    </source>
</evidence>
<keyword evidence="3" id="KW-1185">Reference proteome</keyword>
<feature type="transmembrane region" description="Helical" evidence="1">
    <location>
        <begin position="629"/>
        <end position="650"/>
    </location>
</feature>
<dbReference type="InParanoid" id="A8WY43"/>
<evidence type="ECO:0000313" key="4">
    <source>
        <dbReference type="WormBase" id="CBG04635"/>
    </source>
</evidence>
<feature type="transmembrane region" description="Helical" evidence="1">
    <location>
        <begin position="241"/>
        <end position="263"/>
    </location>
</feature>
<feature type="transmembrane region" description="Helical" evidence="1">
    <location>
        <begin position="283"/>
        <end position="304"/>
    </location>
</feature>
<feature type="transmembrane region" description="Helical" evidence="1">
    <location>
        <begin position="36"/>
        <end position="54"/>
    </location>
</feature>